<dbReference type="RefSeq" id="WP_007487531.1">
    <property type="nucleotide sequence ID" value="NZ_JH724317.1"/>
</dbReference>
<proteinExistence type="predicted"/>
<feature type="signal peptide" evidence="1">
    <location>
        <begin position="1"/>
        <end position="21"/>
    </location>
</feature>
<accession>I8WZ73</accession>
<protein>
    <recommendedName>
        <fullName evidence="2">DUF6850 domain-containing protein</fullName>
    </recommendedName>
</protein>
<keyword evidence="4" id="KW-1185">Reference proteome</keyword>
<evidence type="ECO:0000259" key="2">
    <source>
        <dbReference type="Pfam" id="PF21012"/>
    </source>
</evidence>
<gene>
    <name evidence="3" type="ORF">HMPREF1068_04220</name>
</gene>
<reference evidence="3 4" key="1">
    <citation type="submission" date="2012-02" db="EMBL/GenBank/DDBJ databases">
        <title>The Genome Sequence of Bacteroides nordii CL02T12C05.</title>
        <authorList>
            <consortium name="The Broad Institute Genome Sequencing Platform"/>
            <person name="Earl A."/>
            <person name="Ward D."/>
            <person name="Feldgarden M."/>
            <person name="Gevers D."/>
            <person name="Zitomersky N.L."/>
            <person name="Coyne M.J."/>
            <person name="Comstock L.E."/>
            <person name="Young S.K."/>
            <person name="Zeng Q."/>
            <person name="Gargeya S."/>
            <person name="Fitzgerald M."/>
            <person name="Haas B."/>
            <person name="Abouelleil A."/>
            <person name="Alvarado L."/>
            <person name="Arachchi H.M."/>
            <person name="Berlin A."/>
            <person name="Chapman S.B."/>
            <person name="Gearin G."/>
            <person name="Goldberg J."/>
            <person name="Griggs A."/>
            <person name="Gujja S."/>
            <person name="Hansen M."/>
            <person name="Heiman D."/>
            <person name="Howarth C."/>
            <person name="Larimer J."/>
            <person name="Lui A."/>
            <person name="MacDonald P.J.P."/>
            <person name="McCowen C."/>
            <person name="Montmayeur A."/>
            <person name="Murphy C."/>
            <person name="Neiman D."/>
            <person name="Pearson M."/>
            <person name="Priest M."/>
            <person name="Roberts A."/>
            <person name="Saif S."/>
            <person name="Shea T."/>
            <person name="Sisk P."/>
            <person name="Stolte C."/>
            <person name="Sykes S."/>
            <person name="Wortman J."/>
            <person name="Nusbaum C."/>
            <person name="Birren B."/>
        </authorList>
    </citation>
    <scope>NUCLEOTIDE SEQUENCE [LARGE SCALE GENOMIC DNA]</scope>
    <source>
        <strain evidence="3 4">CL02T12C05</strain>
    </source>
</reference>
<dbReference type="PATRIC" id="fig|997884.3.peg.4328"/>
<dbReference type="AlphaFoldDB" id="I8WZ73"/>
<dbReference type="HOGENOM" id="CLU_529807_0_0_10"/>
<organism evidence="3 4">
    <name type="scientific">Bacteroides nordii CL02T12C05</name>
    <dbReference type="NCBI Taxonomy" id="997884"/>
    <lineage>
        <taxon>Bacteria</taxon>
        <taxon>Pseudomonadati</taxon>
        <taxon>Bacteroidota</taxon>
        <taxon>Bacteroidia</taxon>
        <taxon>Bacteroidales</taxon>
        <taxon>Bacteroidaceae</taxon>
        <taxon>Bacteroides</taxon>
    </lineage>
</organism>
<evidence type="ECO:0000313" key="3">
    <source>
        <dbReference type="EMBL" id="EIY43895.1"/>
    </source>
</evidence>
<dbReference type="PROSITE" id="PS51257">
    <property type="entry name" value="PROKAR_LIPOPROTEIN"/>
    <property type="match status" value="1"/>
</dbReference>
<name>I8WZ73_9BACE</name>
<dbReference type="InterPro" id="IPR049236">
    <property type="entry name" value="DUF6850"/>
</dbReference>
<comment type="caution">
    <text evidence="3">The sequence shown here is derived from an EMBL/GenBank/DDBJ whole genome shotgun (WGS) entry which is preliminary data.</text>
</comment>
<dbReference type="Pfam" id="PF21012">
    <property type="entry name" value="DUF6850"/>
    <property type="match status" value="1"/>
</dbReference>
<feature type="domain" description="DUF6850" evidence="2">
    <location>
        <begin position="47"/>
        <end position="515"/>
    </location>
</feature>
<keyword evidence="1" id="KW-0732">Signal</keyword>
<dbReference type="EMBL" id="AGXS01000028">
    <property type="protein sequence ID" value="EIY43895.1"/>
    <property type="molecule type" value="Genomic_DNA"/>
</dbReference>
<dbReference type="eggNOG" id="ENOG5032SP2">
    <property type="taxonomic scope" value="Bacteria"/>
</dbReference>
<dbReference type="Proteomes" id="UP000003089">
    <property type="component" value="Unassembled WGS sequence"/>
</dbReference>
<feature type="chain" id="PRO_5003716545" description="DUF6850 domain-containing protein" evidence="1">
    <location>
        <begin position="22"/>
        <end position="515"/>
    </location>
</feature>
<evidence type="ECO:0000256" key="1">
    <source>
        <dbReference type="SAM" id="SignalP"/>
    </source>
</evidence>
<evidence type="ECO:0000313" key="4">
    <source>
        <dbReference type="Proteomes" id="UP000003089"/>
    </source>
</evidence>
<dbReference type="STRING" id="997884.HMPREF1068_04220"/>
<sequence>MFVKLKFSLIIGLFLSCLCHAQGGKDSLRLYQDVLYLGNIQYGSNNPTAISDSPLRSVTDININFLRSSGDFRLVDQSSREHWWSGSLFGIQRIGKITFEGDVSYENGKQTDRKWNSTLFIADDNPFIVADSLTGDYNVEKFRLNGGFSYEINAHWRAGLRAIYEVGSSADQTDPRPDIKGMRFLLNPGVDYQWGNFRIGASAGVRWLGESVNYTLVKTYETHQLFLFRGMGNYESQQAIGFQRRYTGTAYQGNLQLGWNNAAHLADFLELGYEKSTEEAIDGSSSNKYKGGKYARTRFSLTNRFRISRERTMHNVTLEASHNKVEGTWYIQTQSSDADGNTVWEVKDASVCHIEKRTDASLTYRMDRMRQMLPHFTWEVKAGVRQSDIKNYPEVYLQKYTAAYAVLNACKNLPIKKSLLSIYLNGMYNHRLSSSFSADGLKLKTVYSLPAFETSAAAYCQGNIGAKAQVPLAISGFHSWLGVYAEYTLKHYTGDYVPLDGTNRNQLNVGVNLTF</sequence>